<keyword evidence="9 11" id="KW-0012">Acyltransferase</keyword>
<comment type="catalytic activity">
    <reaction evidence="10 11">
        <text>L-lysyl-[protein] + acetyl-CoA = N(6)-acetyl-L-lysyl-[protein] + CoA + H(+)</text>
        <dbReference type="Rhea" id="RHEA:45948"/>
        <dbReference type="Rhea" id="RHEA-COMP:9752"/>
        <dbReference type="Rhea" id="RHEA-COMP:10731"/>
        <dbReference type="ChEBI" id="CHEBI:15378"/>
        <dbReference type="ChEBI" id="CHEBI:29969"/>
        <dbReference type="ChEBI" id="CHEBI:57287"/>
        <dbReference type="ChEBI" id="CHEBI:57288"/>
        <dbReference type="ChEBI" id="CHEBI:61930"/>
        <dbReference type="EC" id="2.3.1.48"/>
    </reaction>
</comment>
<dbReference type="Gene3D" id="3.40.630.30">
    <property type="match status" value="1"/>
</dbReference>
<dbReference type="Pfam" id="PF00583">
    <property type="entry name" value="Acetyltransf_1"/>
    <property type="match status" value="1"/>
</dbReference>
<dbReference type="GO" id="GO:0000781">
    <property type="term" value="C:chromosome, telomeric region"/>
    <property type="evidence" value="ECO:0007669"/>
    <property type="project" value="GOC"/>
</dbReference>
<evidence type="ECO:0000259" key="16">
    <source>
        <dbReference type="Pfam" id="PF10394"/>
    </source>
</evidence>
<proteinExistence type="inferred from homology"/>
<keyword evidence="5 11" id="KW-0808">Transferase</keyword>
<dbReference type="Proteomes" id="UP000694845">
    <property type="component" value="Unplaced"/>
</dbReference>
<dbReference type="Pfam" id="PF10394">
    <property type="entry name" value="Hat1_N"/>
    <property type="match status" value="1"/>
</dbReference>
<name>A0A8B7Y1Q4_ACAPL</name>
<dbReference type="AlphaFoldDB" id="A0A8B7Y1Q4"/>
<dbReference type="GO" id="GO:0042393">
    <property type="term" value="F:histone binding"/>
    <property type="evidence" value="ECO:0007669"/>
    <property type="project" value="InterPro"/>
</dbReference>
<accession>A0A8B7Y1Q4</accession>
<organism evidence="18 19">
    <name type="scientific">Acanthaster planci</name>
    <name type="common">Crown-of-thorns starfish</name>
    <dbReference type="NCBI Taxonomy" id="133434"/>
    <lineage>
        <taxon>Eukaryota</taxon>
        <taxon>Metazoa</taxon>
        <taxon>Echinodermata</taxon>
        <taxon>Eleutherozoa</taxon>
        <taxon>Asterozoa</taxon>
        <taxon>Asteroidea</taxon>
        <taxon>Valvatacea</taxon>
        <taxon>Valvatida</taxon>
        <taxon>Acanthasteridae</taxon>
        <taxon>Acanthaster</taxon>
    </lineage>
</organism>
<evidence type="ECO:0000256" key="11">
    <source>
        <dbReference type="PIRNR" id="PIRNR038084"/>
    </source>
</evidence>
<protein>
    <recommendedName>
        <fullName evidence="4 11">Histone acetyltransferase type B catalytic subunit</fullName>
        <ecNumber evidence="3 11">2.3.1.48</ecNumber>
    </recommendedName>
</protein>
<evidence type="ECO:0000256" key="6">
    <source>
        <dbReference type="ARBA" id="ARBA00022763"/>
    </source>
</evidence>
<dbReference type="Pfam" id="PF21183">
    <property type="entry name" value="HAT1_C"/>
    <property type="match status" value="1"/>
</dbReference>
<dbReference type="PIRSF" id="PIRSF038084">
    <property type="entry name" value="HAT-B_cat"/>
    <property type="match status" value="1"/>
</dbReference>
<evidence type="ECO:0000256" key="1">
    <source>
        <dbReference type="ARBA" id="ARBA00004123"/>
    </source>
</evidence>
<evidence type="ECO:0000256" key="4">
    <source>
        <dbReference type="ARBA" id="ARBA00021268"/>
    </source>
</evidence>
<evidence type="ECO:0000256" key="12">
    <source>
        <dbReference type="PIRSR" id="PIRSR038084-1"/>
    </source>
</evidence>
<dbReference type="GO" id="GO:0004402">
    <property type="term" value="F:histone acetyltransferase activity"/>
    <property type="evidence" value="ECO:0007669"/>
    <property type="project" value="UniProtKB-UniRule"/>
</dbReference>
<feature type="domain" description="N-acetyltransferase" evidence="15">
    <location>
        <begin position="178"/>
        <end position="265"/>
    </location>
</feature>
<keyword evidence="7" id="KW-0234">DNA repair</keyword>
<evidence type="ECO:0000256" key="10">
    <source>
        <dbReference type="ARBA" id="ARBA00048017"/>
    </source>
</evidence>
<dbReference type="InterPro" id="IPR013523">
    <property type="entry name" value="Hist_AcTrfase_HAT1_C"/>
</dbReference>
<dbReference type="EC" id="2.3.1.48" evidence="3 11"/>
<dbReference type="GO" id="GO:0031509">
    <property type="term" value="P:subtelomeric heterochromatin formation"/>
    <property type="evidence" value="ECO:0007669"/>
    <property type="project" value="InterPro"/>
</dbReference>
<keyword evidence="18" id="KW-1185">Reference proteome</keyword>
<dbReference type="InterPro" id="IPR017380">
    <property type="entry name" value="Hist_AcTrfase_B-typ_cat-su"/>
</dbReference>
<dbReference type="OrthoDB" id="10253098at2759"/>
<dbReference type="SUPFAM" id="SSF55729">
    <property type="entry name" value="Acyl-CoA N-acyltransferases (Nat)"/>
    <property type="match status" value="1"/>
</dbReference>
<evidence type="ECO:0000256" key="3">
    <source>
        <dbReference type="ARBA" id="ARBA00013184"/>
    </source>
</evidence>
<evidence type="ECO:0000256" key="8">
    <source>
        <dbReference type="ARBA" id="ARBA00023242"/>
    </source>
</evidence>
<dbReference type="InterPro" id="IPR037113">
    <property type="entry name" value="Hat1_N_sf"/>
</dbReference>
<keyword evidence="8" id="KW-0539">Nucleus</keyword>
<evidence type="ECO:0000313" key="19">
    <source>
        <dbReference type="RefSeq" id="XP_022087098.1"/>
    </source>
</evidence>
<evidence type="ECO:0000256" key="2">
    <source>
        <dbReference type="ARBA" id="ARBA00010543"/>
    </source>
</evidence>
<evidence type="ECO:0000256" key="7">
    <source>
        <dbReference type="ARBA" id="ARBA00023204"/>
    </source>
</evidence>
<comment type="subcellular location">
    <subcellularLocation>
        <location evidence="1">Nucleus</location>
    </subcellularLocation>
</comment>
<dbReference type="RefSeq" id="XP_022087098.1">
    <property type="nucleotide sequence ID" value="XM_022231406.1"/>
</dbReference>
<gene>
    <name evidence="19" type="primary">LOC110977362</name>
</gene>
<dbReference type="KEGG" id="aplc:110977362"/>
<feature type="region of interest" description="Interaction with histone H4 N-terminus" evidence="13">
    <location>
        <begin position="213"/>
        <end position="215"/>
    </location>
</feature>
<reference evidence="19" key="1">
    <citation type="submission" date="2025-08" db="UniProtKB">
        <authorList>
            <consortium name="RefSeq"/>
        </authorList>
    </citation>
    <scope>IDENTIFICATION</scope>
</reference>
<dbReference type="GO" id="GO:0006281">
    <property type="term" value="P:DNA repair"/>
    <property type="evidence" value="ECO:0007669"/>
    <property type="project" value="UniProtKB-KW"/>
</dbReference>
<dbReference type="Gene3D" id="3.90.360.10">
    <property type="entry name" value="Histone acetyl transferase 1 (HAT1), N-terminal domain"/>
    <property type="match status" value="1"/>
</dbReference>
<dbReference type="InterPro" id="IPR019467">
    <property type="entry name" value="Hat1_N"/>
</dbReference>
<feature type="active site" description="Proton donor/acceptor" evidence="12">
    <location>
        <position position="264"/>
    </location>
</feature>
<dbReference type="GO" id="GO:0005634">
    <property type="term" value="C:nucleus"/>
    <property type="evidence" value="ECO:0007669"/>
    <property type="project" value="UniProtKB-SubCell"/>
</dbReference>
<feature type="domain" description="Histone acetyl transferase HAT1 N-terminal" evidence="16">
    <location>
        <begin position="14"/>
        <end position="175"/>
    </location>
</feature>
<sequence length="407" mass="47944">MADFTLMKNVLEEYVCDANQVIELKLVRSEADVFDDGKIFHPEFTHQLFGQNENIFGYKGLRVQLFFTAGRLVPYLHMTCTEKVNAKLFDGVQADSVLKTVIDKLEIKPMDNLDKFISVISDDASFQPVGELLHAYSVEGEGPTRNFEIYTNDITAPGFREYHERLQTFLWWYIDAASYIDMDDEKWVYYTVFEKYIINGNKRYAVAGYATAYRYYAYPDMTRPRISQVLVLPPFQRQGHGVQLLQTMYSHFRNDTKILDITVEDPSEDFVRLRDFVDCRDCMKLPAFDPANLTKGFSAEMEKQALEKLKLCKKQVRRVYEILRLRATNTRDRAEMKAYRLDIKRRLNIPFQKQKSDQEKMRRTLKPEELAATMQGTTLQERHETLENWYQELMTDYRRVLDRLALE</sequence>
<keyword evidence="6" id="KW-0227">DNA damage</keyword>
<dbReference type="InterPro" id="IPR000182">
    <property type="entry name" value="GNAT_dom"/>
</dbReference>
<feature type="domain" description="Histone acetyltransferase type B catalytic subunit C-terminal" evidence="17">
    <location>
        <begin position="274"/>
        <end position="325"/>
    </location>
</feature>
<dbReference type="InterPro" id="IPR048776">
    <property type="entry name" value="HAT1_C"/>
</dbReference>
<evidence type="ECO:0000259" key="17">
    <source>
        <dbReference type="Pfam" id="PF21183"/>
    </source>
</evidence>
<feature type="site" description="Interaction with histone H4 N-terminus" evidence="14">
    <location>
        <position position="187"/>
    </location>
</feature>
<comment type="similarity">
    <text evidence="2 11">Belongs to the HAT1 family.</text>
</comment>
<evidence type="ECO:0000256" key="9">
    <source>
        <dbReference type="ARBA" id="ARBA00023315"/>
    </source>
</evidence>
<dbReference type="PANTHER" id="PTHR12046">
    <property type="entry name" value="HISTONE ACETYLTRANSFERASE TYPE B CATALYTIC SUBUNIT"/>
    <property type="match status" value="1"/>
</dbReference>
<evidence type="ECO:0000313" key="18">
    <source>
        <dbReference type="Proteomes" id="UP000694845"/>
    </source>
</evidence>
<dbReference type="Gene3D" id="1.10.10.390">
    <property type="match status" value="1"/>
</dbReference>
<evidence type="ECO:0000256" key="5">
    <source>
        <dbReference type="ARBA" id="ARBA00022679"/>
    </source>
</evidence>
<dbReference type="InterPro" id="IPR016181">
    <property type="entry name" value="Acyl_CoA_acyltransferase"/>
</dbReference>
<dbReference type="GeneID" id="110977362"/>
<evidence type="ECO:0000256" key="13">
    <source>
        <dbReference type="PIRSR" id="PIRSR038084-2"/>
    </source>
</evidence>
<evidence type="ECO:0000256" key="14">
    <source>
        <dbReference type="PIRSR" id="PIRSR038084-3"/>
    </source>
</evidence>
<evidence type="ECO:0000259" key="15">
    <source>
        <dbReference type="Pfam" id="PF00583"/>
    </source>
</evidence>